<sequence length="52" mass="5697">MGHNITALILPAPCDEEAASAVDEFDEAGLGRHRQTPEEIERYADICEELGL</sequence>
<keyword evidence="2" id="KW-1185">Reference proteome</keyword>
<evidence type="ECO:0000313" key="2">
    <source>
        <dbReference type="Proteomes" id="UP001500620"/>
    </source>
</evidence>
<evidence type="ECO:0008006" key="3">
    <source>
        <dbReference type="Google" id="ProtNLM"/>
    </source>
</evidence>
<dbReference type="EMBL" id="BAABAT010000056">
    <property type="protein sequence ID" value="GAA4262838.1"/>
    <property type="molecule type" value="Genomic_DNA"/>
</dbReference>
<proteinExistence type="predicted"/>
<accession>A0ABP8DS77</accession>
<dbReference type="Proteomes" id="UP001500620">
    <property type="component" value="Unassembled WGS sequence"/>
</dbReference>
<name>A0ABP8DS77_9ACTN</name>
<evidence type="ECO:0000313" key="1">
    <source>
        <dbReference type="EMBL" id="GAA4262838.1"/>
    </source>
</evidence>
<comment type="caution">
    <text evidence="1">The sequence shown here is derived from an EMBL/GenBank/DDBJ whole genome shotgun (WGS) entry which is preliminary data.</text>
</comment>
<dbReference type="RefSeq" id="WP_345140856.1">
    <property type="nucleotide sequence ID" value="NZ_BAABAT010000056.1"/>
</dbReference>
<protein>
    <recommendedName>
        <fullName evidence="3">LLM class flavin-dependent oxidoreductase</fullName>
    </recommendedName>
</protein>
<reference evidence="2" key="1">
    <citation type="journal article" date="2019" name="Int. J. Syst. Evol. Microbiol.">
        <title>The Global Catalogue of Microorganisms (GCM) 10K type strain sequencing project: providing services to taxonomists for standard genome sequencing and annotation.</title>
        <authorList>
            <consortium name="The Broad Institute Genomics Platform"/>
            <consortium name="The Broad Institute Genome Sequencing Center for Infectious Disease"/>
            <person name="Wu L."/>
            <person name="Ma J."/>
        </authorList>
    </citation>
    <scope>NUCLEOTIDE SEQUENCE [LARGE SCALE GENOMIC DNA]</scope>
    <source>
        <strain evidence="2">JCM 17441</strain>
    </source>
</reference>
<gene>
    <name evidence="1" type="ORF">GCM10022255_101950</name>
</gene>
<organism evidence="1 2">
    <name type="scientific">Dactylosporangium darangshiense</name>
    <dbReference type="NCBI Taxonomy" id="579108"/>
    <lineage>
        <taxon>Bacteria</taxon>
        <taxon>Bacillati</taxon>
        <taxon>Actinomycetota</taxon>
        <taxon>Actinomycetes</taxon>
        <taxon>Micromonosporales</taxon>
        <taxon>Micromonosporaceae</taxon>
        <taxon>Dactylosporangium</taxon>
    </lineage>
</organism>